<gene>
    <name evidence="1" type="ORF">SYV04_42515</name>
</gene>
<protein>
    <recommendedName>
        <fullName evidence="3">Thiazolylpeptide-type bacteriocin</fullName>
    </recommendedName>
</protein>
<evidence type="ECO:0000313" key="1">
    <source>
        <dbReference type="EMBL" id="MDY7233138.1"/>
    </source>
</evidence>
<keyword evidence="2" id="KW-1185">Reference proteome</keyword>
<sequence>MNEQVQSIEVEAAVQASAFSIEKVSEFEEEASAPASACCCCCSSNKPA</sequence>
<organism evidence="1 2">
    <name type="scientific">Hyalangium rubrum</name>
    <dbReference type="NCBI Taxonomy" id="3103134"/>
    <lineage>
        <taxon>Bacteria</taxon>
        <taxon>Pseudomonadati</taxon>
        <taxon>Myxococcota</taxon>
        <taxon>Myxococcia</taxon>
        <taxon>Myxococcales</taxon>
        <taxon>Cystobacterineae</taxon>
        <taxon>Archangiaceae</taxon>
        <taxon>Hyalangium</taxon>
    </lineage>
</organism>
<evidence type="ECO:0008006" key="3">
    <source>
        <dbReference type="Google" id="ProtNLM"/>
    </source>
</evidence>
<dbReference type="RefSeq" id="WP_321551849.1">
    <property type="nucleotide sequence ID" value="NZ_JAXIVS010000028.1"/>
</dbReference>
<accession>A0ABU5HI35</accession>
<proteinExistence type="predicted"/>
<evidence type="ECO:0000313" key="2">
    <source>
        <dbReference type="Proteomes" id="UP001291309"/>
    </source>
</evidence>
<comment type="caution">
    <text evidence="1">The sequence shown here is derived from an EMBL/GenBank/DDBJ whole genome shotgun (WGS) entry which is preliminary data.</text>
</comment>
<name>A0ABU5HI35_9BACT</name>
<reference evidence="1 2" key="1">
    <citation type="submission" date="2023-12" db="EMBL/GenBank/DDBJ databases">
        <title>the genome sequence of Hyalangium sp. s54d21.</title>
        <authorList>
            <person name="Zhang X."/>
        </authorList>
    </citation>
    <scope>NUCLEOTIDE SEQUENCE [LARGE SCALE GENOMIC DNA]</scope>
    <source>
        <strain evidence="2">s54d21</strain>
    </source>
</reference>
<dbReference type="EMBL" id="JAXIVS010000028">
    <property type="protein sequence ID" value="MDY7233138.1"/>
    <property type="molecule type" value="Genomic_DNA"/>
</dbReference>
<dbReference type="Proteomes" id="UP001291309">
    <property type="component" value="Unassembled WGS sequence"/>
</dbReference>